<proteinExistence type="predicted"/>
<dbReference type="PANTHER" id="PTHR24113">
    <property type="entry name" value="RAN GTPASE-ACTIVATING PROTEIN 1"/>
    <property type="match status" value="1"/>
</dbReference>
<gene>
    <name evidence="4" type="ORF">CGI_10012965</name>
</gene>
<dbReference type="SUPFAM" id="SSF52047">
    <property type="entry name" value="RNI-like"/>
    <property type="match status" value="1"/>
</dbReference>
<dbReference type="Pfam" id="PF13516">
    <property type="entry name" value="LRR_6"/>
    <property type="match status" value="3"/>
</dbReference>
<dbReference type="EMBL" id="JH817072">
    <property type="protein sequence ID" value="EKC30605.1"/>
    <property type="molecule type" value="Genomic_DNA"/>
</dbReference>
<dbReference type="InterPro" id="IPR032675">
    <property type="entry name" value="LRR_dom_sf"/>
</dbReference>
<dbReference type="GO" id="GO:0031267">
    <property type="term" value="F:small GTPase binding"/>
    <property type="evidence" value="ECO:0007669"/>
    <property type="project" value="TreeGrafter"/>
</dbReference>
<evidence type="ECO:0000256" key="1">
    <source>
        <dbReference type="ARBA" id="ARBA00022468"/>
    </source>
</evidence>
<keyword evidence="3" id="KW-0677">Repeat</keyword>
<evidence type="ECO:0000313" key="4">
    <source>
        <dbReference type="EMBL" id="EKC30605.1"/>
    </source>
</evidence>
<dbReference type="GO" id="GO:0005829">
    <property type="term" value="C:cytosol"/>
    <property type="evidence" value="ECO:0007669"/>
    <property type="project" value="TreeGrafter"/>
</dbReference>
<dbReference type="AlphaFoldDB" id="K1QP67"/>
<dbReference type="GO" id="GO:0005634">
    <property type="term" value="C:nucleus"/>
    <property type="evidence" value="ECO:0007669"/>
    <property type="project" value="TreeGrafter"/>
</dbReference>
<keyword evidence="1" id="KW-0343">GTPase activation</keyword>
<dbReference type="InParanoid" id="K1QP67"/>
<dbReference type="PANTHER" id="PTHR24113:SF12">
    <property type="entry name" value="RAN GTPASE-ACTIVATING PROTEIN 1"/>
    <property type="match status" value="1"/>
</dbReference>
<dbReference type="InterPro" id="IPR027038">
    <property type="entry name" value="RanGap"/>
</dbReference>
<dbReference type="InterPro" id="IPR001611">
    <property type="entry name" value="Leu-rich_rpt"/>
</dbReference>
<dbReference type="GO" id="GO:0005096">
    <property type="term" value="F:GTPase activator activity"/>
    <property type="evidence" value="ECO:0007669"/>
    <property type="project" value="UniProtKB-KW"/>
</dbReference>
<dbReference type="Gene3D" id="3.80.10.10">
    <property type="entry name" value="Ribonuclease Inhibitor"/>
    <property type="match status" value="2"/>
</dbReference>
<evidence type="ECO:0000256" key="3">
    <source>
        <dbReference type="ARBA" id="ARBA00022737"/>
    </source>
</evidence>
<sequence length="974" mass="111094">MADQQNRKLQEREYRFYKEIQVKFREVVDPLTLSDYLVASCLTEDDVSNSDISTDEVTKKRKELILEFARKHFLQVESLDEVPRVMQLVKDVNASLKEVLEGSLILILAVNSIDTLEAIQRLYLGGVLVEVIRKDLLSDKRRHHILQIAQKNGAKDGDIDDRFFDSLDFDVEICPADFQFCYLNLKAIKELSIPASPFESVTAFESRWKGRGLKRSYGKSISDDETIYDKIDLPLPPILGRLLEDPFLQSRYRKIAPMFIGPLDKCCHLFVDWLFEELGKFEIDYKYGKEVSTIGSWLGSSFQFSSVELQDRILFETKALNGKIQFHIASANTGGSPELNVEAWEEIVRDGIIEFSETHQKYSFQSQALEQYFIFKSNDSSAIKIFGFLPVFQLAKNPHVLTKPLTEFDGDSKVKMEYLYLHYLVMKHKDSNNRSAALKSLIPAERIYVVDLQEESFEPQIDVLRVLIQEQMIDAFVIVIGPDDKERWDLSSQAIKKSLLVQDIRSLISLARVLSWIGAVQIDVDAKPDRLANICVTILRKSSFTNQGHLCLKFSGASLKPSRDVGVLCTGLQLIPNVCQLELSGTSDIEPEAYRQIIKACRFSKLSSLVLNNTILMNKEDPQPIGLQYLPHLKHLEIEGCNLGDAGIHAMSLDFKEACQLTELSVARNKITSSGILELSGLLMEKQNLRIIRVHENDVGYEGAVSLAILFRNLPFLEVVNLCDCKRITDKGFEVIIESLKGKNLKKMNVRNCGFSQRISEKYFKLLKNMRHFQHLDYGCNTIGSSRVGPGPSINISEVFLEMMSCNKYSWNLLNLWKCNIGFTTVFESAHQLGHLSTLTDLCLQENQLNDRDGTCIGEYMVTSWHSLRSLNLRQNNIGDTGAAKIFEGIRENLKLKTVFLDRNQIEDGDLIQKMVEYFVDQGNMEEMDVSYNEVPEYLNTETETRKFLRGRAANIQPCNGYTEISINNRFMRL</sequence>
<accession>K1QP67</accession>
<keyword evidence="2" id="KW-0433">Leucine-rich repeat</keyword>
<dbReference type="HOGENOM" id="CLU_304880_0_0_1"/>
<protein>
    <submittedName>
        <fullName evidence="4">Protein NLRC3</fullName>
    </submittedName>
</protein>
<name>K1QP67_MAGGI</name>
<dbReference type="SMART" id="SM00368">
    <property type="entry name" value="LRR_RI"/>
    <property type="match status" value="4"/>
</dbReference>
<dbReference type="GO" id="GO:0006913">
    <property type="term" value="P:nucleocytoplasmic transport"/>
    <property type="evidence" value="ECO:0007669"/>
    <property type="project" value="TreeGrafter"/>
</dbReference>
<organism evidence="4">
    <name type="scientific">Magallana gigas</name>
    <name type="common">Pacific oyster</name>
    <name type="synonym">Crassostrea gigas</name>
    <dbReference type="NCBI Taxonomy" id="29159"/>
    <lineage>
        <taxon>Eukaryota</taxon>
        <taxon>Metazoa</taxon>
        <taxon>Spiralia</taxon>
        <taxon>Lophotrochozoa</taxon>
        <taxon>Mollusca</taxon>
        <taxon>Bivalvia</taxon>
        <taxon>Autobranchia</taxon>
        <taxon>Pteriomorphia</taxon>
        <taxon>Ostreida</taxon>
        <taxon>Ostreoidea</taxon>
        <taxon>Ostreidae</taxon>
        <taxon>Magallana</taxon>
    </lineage>
</organism>
<reference evidence="4" key="1">
    <citation type="journal article" date="2012" name="Nature">
        <title>The oyster genome reveals stress adaptation and complexity of shell formation.</title>
        <authorList>
            <person name="Zhang G."/>
            <person name="Fang X."/>
            <person name="Guo X."/>
            <person name="Li L."/>
            <person name="Luo R."/>
            <person name="Xu F."/>
            <person name="Yang P."/>
            <person name="Zhang L."/>
            <person name="Wang X."/>
            <person name="Qi H."/>
            <person name="Xiong Z."/>
            <person name="Que H."/>
            <person name="Xie Y."/>
            <person name="Holland P.W."/>
            <person name="Paps J."/>
            <person name="Zhu Y."/>
            <person name="Wu F."/>
            <person name="Chen Y."/>
            <person name="Wang J."/>
            <person name="Peng C."/>
            <person name="Meng J."/>
            <person name="Yang L."/>
            <person name="Liu J."/>
            <person name="Wen B."/>
            <person name="Zhang N."/>
            <person name="Huang Z."/>
            <person name="Zhu Q."/>
            <person name="Feng Y."/>
            <person name="Mount A."/>
            <person name="Hedgecock D."/>
            <person name="Xu Z."/>
            <person name="Liu Y."/>
            <person name="Domazet-Loso T."/>
            <person name="Du Y."/>
            <person name="Sun X."/>
            <person name="Zhang S."/>
            <person name="Liu B."/>
            <person name="Cheng P."/>
            <person name="Jiang X."/>
            <person name="Li J."/>
            <person name="Fan D."/>
            <person name="Wang W."/>
            <person name="Fu W."/>
            <person name="Wang T."/>
            <person name="Wang B."/>
            <person name="Zhang J."/>
            <person name="Peng Z."/>
            <person name="Li Y."/>
            <person name="Li N."/>
            <person name="Wang J."/>
            <person name="Chen M."/>
            <person name="He Y."/>
            <person name="Tan F."/>
            <person name="Song X."/>
            <person name="Zheng Q."/>
            <person name="Huang R."/>
            <person name="Yang H."/>
            <person name="Du X."/>
            <person name="Chen L."/>
            <person name="Yang M."/>
            <person name="Gaffney P.M."/>
            <person name="Wang S."/>
            <person name="Luo L."/>
            <person name="She Z."/>
            <person name="Ming Y."/>
            <person name="Huang W."/>
            <person name="Zhang S."/>
            <person name="Huang B."/>
            <person name="Zhang Y."/>
            <person name="Qu T."/>
            <person name="Ni P."/>
            <person name="Miao G."/>
            <person name="Wang J."/>
            <person name="Wang Q."/>
            <person name="Steinberg C.E."/>
            <person name="Wang H."/>
            <person name="Li N."/>
            <person name="Qian L."/>
            <person name="Zhang G."/>
            <person name="Li Y."/>
            <person name="Yang H."/>
            <person name="Liu X."/>
            <person name="Wang J."/>
            <person name="Yin Y."/>
            <person name="Wang J."/>
        </authorList>
    </citation>
    <scope>NUCLEOTIDE SEQUENCE [LARGE SCALE GENOMIC DNA]</scope>
    <source>
        <strain evidence="4">05x7-T-G4-1.051#20</strain>
    </source>
</reference>
<evidence type="ECO:0000256" key="2">
    <source>
        <dbReference type="ARBA" id="ARBA00022614"/>
    </source>
</evidence>
<dbReference type="GO" id="GO:0048471">
    <property type="term" value="C:perinuclear region of cytoplasm"/>
    <property type="evidence" value="ECO:0007669"/>
    <property type="project" value="TreeGrafter"/>
</dbReference>